<evidence type="ECO:0000259" key="8">
    <source>
        <dbReference type="Pfam" id="PF08044"/>
    </source>
</evidence>
<dbReference type="SMART" id="SM01133">
    <property type="entry name" value="DeoC"/>
    <property type="match status" value="1"/>
</dbReference>
<comment type="catalytic activity">
    <reaction evidence="6">
        <text>2-deoxy-D-ribose 5-phosphate = D-glyceraldehyde 3-phosphate + acetaldehyde</text>
        <dbReference type="Rhea" id="RHEA:12821"/>
        <dbReference type="ChEBI" id="CHEBI:15343"/>
        <dbReference type="ChEBI" id="CHEBI:59776"/>
        <dbReference type="ChEBI" id="CHEBI:62877"/>
        <dbReference type="EC" id="4.1.2.4"/>
    </reaction>
</comment>
<evidence type="ECO:0000256" key="7">
    <source>
        <dbReference type="NCBIfam" id="TIGR00126"/>
    </source>
</evidence>
<evidence type="ECO:0000256" key="4">
    <source>
        <dbReference type="ARBA" id="ARBA00023239"/>
    </source>
</evidence>
<keyword evidence="4" id="KW-0456">Lyase</keyword>
<dbReference type="InterPro" id="IPR002915">
    <property type="entry name" value="DeoC/FbaB/LacD_aldolase"/>
</dbReference>
<dbReference type="InterPro" id="IPR013785">
    <property type="entry name" value="Aldolase_TIM"/>
</dbReference>
<dbReference type="PANTHER" id="PTHR10889">
    <property type="entry name" value="DEOXYRIBOSE-PHOSPHATE ALDOLASE"/>
    <property type="match status" value="1"/>
</dbReference>
<dbReference type="Gene3D" id="3.20.20.70">
    <property type="entry name" value="Aldolase class I"/>
    <property type="match status" value="1"/>
</dbReference>
<dbReference type="EMBL" id="BAABIB010000091">
    <property type="protein sequence ID" value="GAA5170575.1"/>
    <property type="molecule type" value="Genomic_DNA"/>
</dbReference>
<feature type="domain" description="DUF1707" evidence="8">
    <location>
        <begin position="35"/>
        <end position="87"/>
    </location>
</feature>
<evidence type="ECO:0000313" key="10">
    <source>
        <dbReference type="Proteomes" id="UP001500192"/>
    </source>
</evidence>
<dbReference type="SUPFAM" id="SSF51569">
    <property type="entry name" value="Aldolase"/>
    <property type="match status" value="1"/>
</dbReference>
<dbReference type="Pfam" id="PF01791">
    <property type="entry name" value="DeoC"/>
    <property type="match status" value="1"/>
</dbReference>
<accession>A0ABP9R235</accession>
<sequence length="548" mass="57933">MVDYQDVHGEKVPAARAGAATLTCVTEGTPERPPMRASDADRERVAQILHNALSEGRITVAELEERLDTVYAAKTLVELEPPIADLPGVSVGKAVAHAPSQAVDTRIGGIPGSQASIAVMSGANRKGNWVVPPNHTSFAFWGGVELDLRGARFAERHSTITAIAIMGGIDIVVPDDIVVDVNGIGLMGAFESQDHAGATAGRADGEDHGFRLLGWRHSSSEAAKAATYYRGVSTPTLPAGLDDATRDDASLRRFLHGLPGVDQVGVEARAASLGTRSIKKAAKLWAIDTAISMVDLTTLEGADTRGKVRALAAKAKLPDPERPGTPRVAAVCVYPDLVATAVESLRGTGIGVASVATAFPSGRTSREIKLAEVEFAVAAGATEVDMVIDRGAFLEGRYGQVFEEIQAVKAACGDAHLKVILETGELATYDNVRRASWLALLAGGDFIKTSTGKVSPAATLPVTHVMLQAVRDWFTSTGELRGVKPAGGIRTTKDAIKYLVAVHEVAGEQWLTPELFRFGASSLLNDLLLQRRTQLDGHYSGPDYVTVD</sequence>
<protein>
    <recommendedName>
        <fullName evidence="3 7">Deoxyribose-phosphate aldolase</fullName>
        <ecNumber evidence="3 7">4.1.2.4</ecNumber>
    </recommendedName>
</protein>
<comment type="caution">
    <text evidence="9">The sequence shown here is derived from an EMBL/GenBank/DDBJ whole genome shotgun (WGS) entry which is preliminary data.</text>
</comment>
<dbReference type="InterPro" id="IPR012551">
    <property type="entry name" value="DUF1707_SHOCT-like"/>
</dbReference>
<gene>
    <name evidence="9" type="ORF">GCM10023214_49430</name>
</gene>
<evidence type="ECO:0000313" key="9">
    <source>
        <dbReference type="EMBL" id="GAA5170575.1"/>
    </source>
</evidence>
<reference evidence="10" key="1">
    <citation type="journal article" date="2019" name="Int. J. Syst. Evol. Microbiol.">
        <title>The Global Catalogue of Microorganisms (GCM) 10K type strain sequencing project: providing services to taxonomists for standard genome sequencing and annotation.</title>
        <authorList>
            <consortium name="The Broad Institute Genomics Platform"/>
            <consortium name="The Broad Institute Genome Sequencing Center for Infectious Disease"/>
            <person name="Wu L."/>
            <person name="Ma J."/>
        </authorList>
    </citation>
    <scope>NUCLEOTIDE SEQUENCE [LARGE SCALE GENOMIC DNA]</scope>
    <source>
        <strain evidence="10">JCM 18054</strain>
    </source>
</reference>
<dbReference type="InterPro" id="IPR011343">
    <property type="entry name" value="DeoC"/>
</dbReference>
<proteinExistence type="inferred from homology"/>
<comment type="pathway">
    <text evidence="1">Carbohydrate degradation; 2-deoxy-D-ribose 1-phosphate degradation; D-glyceraldehyde 3-phosphate and acetaldehyde from 2-deoxy-alpha-D-ribose 1-phosphate: step 2/2.</text>
</comment>
<evidence type="ECO:0000256" key="5">
    <source>
        <dbReference type="ARBA" id="ARBA00023270"/>
    </source>
</evidence>
<dbReference type="EC" id="4.1.2.4" evidence="3 7"/>
<evidence type="ECO:0000256" key="3">
    <source>
        <dbReference type="ARBA" id="ARBA00012515"/>
    </source>
</evidence>
<dbReference type="NCBIfam" id="TIGR00126">
    <property type="entry name" value="deoC"/>
    <property type="match status" value="1"/>
</dbReference>
<dbReference type="Proteomes" id="UP001500192">
    <property type="component" value="Unassembled WGS sequence"/>
</dbReference>
<name>A0ABP9R235_9PSEU</name>
<comment type="similarity">
    <text evidence="2">Belongs to the DeoC/FbaB aldolase family. DeoC type 2 subfamily.</text>
</comment>
<evidence type="ECO:0000256" key="6">
    <source>
        <dbReference type="ARBA" id="ARBA00048791"/>
    </source>
</evidence>
<dbReference type="PANTHER" id="PTHR10889:SF3">
    <property type="entry name" value="DEOXYRIBOSE-PHOSPHATE ALDOLASE"/>
    <property type="match status" value="1"/>
</dbReference>
<evidence type="ECO:0000256" key="2">
    <source>
        <dbReference type="ARBA" id="ARBA00009473"/>
    </source>
</evidence>
<keyword evidence="5" id="KW-0704">Schiff base</keyword>
<organism evidence="9 10">
    <name type="scientific">Amycolatopsis dongchuanensis</name>
    <dbReference type="NCBI Taxonomy" id="1070866"/>
    <lineage>
        <taxon>Bacteria</taxon>
        <taxon>Bacillati</taxon>
        <taxon>Actinomycetota</taxon>
        <taxon>Actinomycetes</taxon>
        <taxon>Pseudonocardiales</taxon>
        <taxon>Pseudonocardiaceae</taxon>
        <taxon>Amycolatopsis</taxon>
    </lineage>
</organism>
<evidence type="ECO:0000256" key="1">
    <source>
        <dbReference type="ARBA" id="ARBA00004816"/>
    </source>
</evidence>
<dbReference type="Pfam" id="PF08044">
    <property type="entry name" value="DUF1707"/>
    <property type="match status" value="1"/>
</dbReference>
<dbReference type="CDD" id="cd00959">
    <property type="entry name" value="DeoC"/>
    <property type="match status" value="1"/>
</dbReference>
<keyword evidence="10" id="KW-1185">Reference proteome</keyword>